<evidence type="ECO:0000313" key="7">
    <source>
        <dbReference type="EMBL" id="GAX24409.1"/>
    </source>
</evidence>
<evidence type="ECO:0000256" key="3">
    <source>
        <dbReference type="ARBA" id="ARBA00023163"/>
    </source>
</evidence>
<evidence type="ECO:0000256" key="1">
    <source>
        <dbReference type="ARBA" id="ARBA00004123"/>
    </source>
</evidence>
<evidence type="ECO:0000256" key="2">
    <source>
        <dbReference type="ARBA" id="ARBA00023015"/>
    </source>
</evidence>
<dbReference type="Proteomes" id="UP000198406">
    <property type="component" value="Unassembled WGS sequence"/>
</dbReference>
<evidence type="ECO:0000256" key="5">
    <source>
        <dbReference type="SAM" id="MobiDB-lite"/>
    </source>
</evidence>
<feature type="region of interest" description="Disordered" evidence="5">
    <location>
        <begin position="140"/>
        <end position="170"/>
    </location>
</feature>
<dbReference type="Pfam" id="PF07039">
    <property type="entry name" value="SGF29_Tudor"/>
    <property type="match status" value="1"/>
</dbReference>
<keyword evidence="2" id="KW-0805">Transcription regulation</keyword>
<dbReference type="PANTHER" id="PTHR21539:SF0">
    <property type="entry name" value="SAGA-ASSOCIATED FACTOR 29"/>
    <property type="match status" value="1"/>
</dbReference>
<dbReference type="AlphaFoldDB" id="A0A1Z5KDS6"/>
<dbReference type="EMBL" id="BDSP01000207">
    <property type="protein sequence ID" value="GAX24409.1"/>
    <property type="molecule type" value="Genomic_DNA"/>
</dbReference>
<dbReference type="Gene3D" id="2.30.30.140">
    <property type="match status" value="1"/>
</dbReference>
<organism evidence="7 8">
    <name type="scientific">Fistulifera solaris</name>
    <name type="common">Oleaginous diatom</name>
    <dbReference type="NCBI Taxonomy" id="1519565"/>
    <lineage>
        <taxon>Eukaryota</taxon>
        <taxon>Sar</taxon>
        <taxon>Stramenopiles</taxon>
        <taxon>Ochrophyta</taxon>
        <taxon>Bacillariophyta</taxon>
        <taxon>Bacillariophyceae</taxon>
        <taxon>Bacillariophycidae</taxon>
        <taxon>Naviculales</taxon>
        <taxon>Naviculaceae</taxon>
        <taxon>Fistulifera</taxon>
    </lineage>
</organism>
<evidence type="ECO:0000313" key="8">
    <source>
        <dbReference type="Proteomes" id="UP000198406"/>
    </source>
</evidence>
<keyword evidence="8" id="KW-1185">Reference proteome</keyword>
<dbReference type="OrthoDB" id="10265994at2759"/>
<dbReference type="InterPro" id="IPR047287">
    <property type="entry name" value="Tudor_SGF29_rpt2"/>
</dbReference>
<dbReference type="GO" id="GO:0005634">
    <property type="term" value="C:nucleus"/>
    <property type="evidence" value="ECO:0007669"/>
    <property type="project" value="UniProtKB-SubCell"/>
</dbReference>
<feature type="compositionally biased region" description="Polar residues" evidence="5">
    <location>
        <begin position="269"/>
        <end position="286"/>
    </location>
</feature>
<protein>
    <recommendedName>
        <fullName evidence="6">SGF29 C-terminal domain-containing protein</fullName>
    </recommendedName>
</protein>
<feature type="compositionally biased region" description="Basic residues" evidence="5">
    <location>
        <begin position="304"/>
        <end position="313"/>
    </location>
</feature>
<reference evidence="7 8" key="1">
    <citation type="journal article" date="2015" name="Plant Cell">
        <title>Oil accumulation by the oleaginous diatom Fistulifera solaris as revealed by the genome and transcriptome.</title>
        <authorList>
            <person name="Tanaka T."/>
            <person name="Maeda Y."/>
            <person name="Veluchamy A."/>
            <person name="Tanaka M."/>
            <person name="Abida H."/>
            <person name="Marechal E."/>
            <person name="Bowler C."/>
            <person name="Muto M."/>
            <person name="Sunaga Y."/>
            <person name="Tanaka M."/>
            <person name="Yoshino T."/>
            <person name="Taniguchi T."/>
            <person name="Fukuda Y."/>
            <person name="Nemoto M."/>
            <person name="Matsumoto M."/>
            <person name="Wong P.S."/>
            <person name="Aburatani S."/>
            <person name="Fujibuchi W."/>
        </authorList>
    </citation>
    <scope>NUCLEOTIDE SEQUENCE [LARGE SCALE GENOMIC DNA]</scope>
    <source>
        <strain evidence="7 8">JPCC DA0580</strain>
    </source>
</reference>
<evidence type="ECO:0000259" key="6">
    <source>
        <dbReference type="PROSITE" id="PS51518"/>
    </source>
</evidence>
<dbReference type="InParanoid" id="A0A1Z5KDS6"/>
<dbReference type="CDD" id="cd20394">
    <property type="entry name" value="Tudor_SGF29_rpt2"/>
    <property type="match status" value="1"/>
</dbReference>
<evidence type="ECO:0000256" key="4">
    <source>
        <dbReference type="ARBA" id="ARBA00023242"/>
    </source>
</evidence>
<feature type="domain" description="SGF29 C-terminal" evidence="6">
    <location>
        <begin position="348"/>
        <end position="510"/>
    </location>
</feature>
<feature type="compositionally biased region" description="Polar residues" evidence="5">
    <location>
        <begin position="144"/>
        <end position="162"/>
    </location>
</feature>
<proteinExistence type="predicted"/>
<dbReference type="PROSITE" id="PS51518">
    <property type="entry name" value="SGF29_C"/>
    <property type="match status" value="1"/>
</dbReference>
<name>A0A1Z5KDS6_FISSO</name>
<dbReference type="InterPro" id="IPR037802">
    <property type="entry name" value="SGF29"/>
</dbReference>
<comment type="subcellular location">
    <subcellularLocation>
        <location evidence="1">Nucleus</location>
    </subcellularLocation>
</comment>
<dbReference type="PANTHER" id="PTHR21539">
    <property type="entry name" value="SAGA-ASSOCIATED FACTOR 29"/>
    <property type="match status" value="1"/>
</dbReference>
<dbReference type="InterPro" id="IPR010750">
    <property type="entry name" value="SGF29_tudor-like_dom"/>
</dbReference>
<comment type="caution">
    <text evidence="7">The sequence shown here is derived from an EMBL/GenBank/DDBJ whole genome shotgun (WGS) entry which is preliminary data.</text>
</comment>
<sequence>MQQEYNQLQMQQQIRIQNQMQPLQMQQNVTTSLPNSAISFSINTNNNQVPNNMSAPFPLHSTNPVKGSTAALPDKSVGPLKSTSHTVSTPTPALPIEEVRKLLNDCHWVDKTIWAARQIFGGQALNGFLRSTATVQRVKKQRARQTASTRAKQPDEQVTATDDASGKRDAEAISHTAEENLKKDIMNARTAKKLKTELESGLEFCEFMHETIRNIINDINPLFVPPPPLGKELPDQRTGKMLAIGVAPTMPLSTSHNMPLLGQMSASTIHSNGQQLPPSSPMQSKAANDPRTNEVPPSYPHGSSLRKLRKKKLPPNSEPAPKISEFDETGKKRYPKKELLHRVSHIIRYRALREGDLVAARPTSRELWILAKVLRNYPGFPMSPDDFLSLSESKKDNLFREKVLIKDVEEKNDGSSVMVDRKLVLPLPRNISEAADWGQRVKKGSRVYAMYPQTTSLYPATVVDNSTYCRGDDDIIVVEFDGDEPDSTGMIPKCHIPARFVTIIPREFAASNPPSATNKKKGGHTDAPHNTVVQSAAAAMLDSDAFGNLDDLTFDDALPALDGFDDLDFDLFGG</sequence>
<gene>
    <name evidence="7" type="ORF">FisN_4Lh544</name>
</gene>
<accession>A0A1Z5KDS6</accession>
<keyword evidence="4" id="KW-0539">Nucleus</keyword>
<dbReference type="GO" id="GO:0000124">
    <property type="term" value="C:SAGA complex"/>
    <property type="evidence" value="ECO:0007669"/>
    <property type="project" value="InterPro"/>
</dbReference>
<feature type="region of interest" description="Disordered" evidence="5">
    <location>
        <begin position="269"/>
        <end position="327"/>
    </location>
</feature>
<keyword evidence="3" id="KW-0804">Transcription</keyword>